<proteinExistence type="predicted"/>
<evidence type="ECO:0000313" key="2">
    <source>
        <dbReference type="EMBL" id="PIA43148.1"/>
    </source>
</evidence>
<feature type="region of interest" description="Disordered" evidence="1">
    <location>
        <begin position="77"/>
        <end position="100"/>
    </location>
</feature>
<dbReference type="Proteomes" id="UP000230069">
    <property type="component" value="Unassembled WGS sequence"/>
</dbReference>
<organism evidence="2 3">
    <name type="scientific">Aquilegia coerulea</name>
    <name type="common">Rocky mountain columbine</name>
    <dbReference type="NCBI Taxonomy" id="218851"/>
    <lineage>
        <taxon>Eukaryota</taxon>
        <taxon>Viridiplantae</taxon>
        <taxon>Streptophyta</taxon>
        <taxon>Embryophyta</taxon>
        <taxon>Tracheophyta</taxon>
        <taxon>Spermatophyta</taxon>
        <taxon>Magnoliopsida</taxon>
        <taxon>Ranunculales</taxon>
        <taxon>Ranunculaceae</taxon>
        <taxon>Thalictroideae</taxon>
        <taxon>Aquilegia</taxon>
    </lineage>
</organism>
<gene>
    <name evidence="2" type="ORF">AQUCO_02000523v1</name>
</gene>
<dbReference type="EMBL" id="KZ305037">
    <property type="protein sequence ID" value="PIA43148.1"/>
    <property type="molecule type" value="Genomic_DNA"/>
</dbReference>
<dbReference type="InParanoid" id="A0A2G5DHY7"/>
<name>A0A2G5DHY7_AQUCA</name>
<evidence type="ECO:0000256" key="1">
    <source>
        <dbReference type="SAM" id="MobiDB-lite"/>
    </source>
</evidence>
<keyword evidence="3" id="KW-1185">Reference proteome</keyword>
<accession>A0A2G5DHY7</accession>
<evidence type="ECO:0000313" key="3">
    <source>
        <dbReference type="Proteomes" id="UP000230069"/>
    </source>
</evidence>
<dbReference type="AlphaFoldDB" id="A0A2G5DHY7"/>
<dbReference type="OrthoDB" id="10629426at2759"/>
<sequence>MQASPATIGQDISHSSQSYHISNVQPFSLVSPTQQLHCLSQLDSSVVGQTFSMTQHNALGSNNSYLKRYQFQQGTALPVVHRPPQPQGSNRFDLNGPNRD</sequence>
<protein>
    <submittedName>
        <fullName evidence="2">Uncharacterized protein</fullName>
    </submittedName>
</protein>
<reference evidence="2 3" key="1">
    <citation type="submission" date="2017-09" db="EMBL/GenBank/DDBJ databases">
        <title>WGS assembly of Aquilegia coerulea Goldsmith.</title>
        <authorList>
            <person name="Hodges S."/>
            <person name="Kramer E."/>
            <person name="Nordborg M."/>
            <person name="Tomkins J."/>
            <person name="Borevitz J."/>
            <person name="Derieg N."/>
            <person name="Yan J."/>
            <person name="Mihaltcheva S."/>
            <person name="Hayes R.D."/>
            <person name="Rokhsar D."/>
        </authorList>
    </citation>
    <scope>NUCLEOTIDE SEQUENCE [LARGE SCALE GENOMIC DNA]</scope>
    <source>
        <strain evidence="3">cv. Goldsmith</strain>
    </source>
</reference>